<dbReference type="Pfam" id="PF08245">
    <property type="entry name" value="Mur_ligase_M"/>
    <property type="match status" value="1"/>
</dbReference>
<name>C6LBH6_9FIRM</name>
<dbReference type="InterPro" id="IPR035911">
    <property type="entry name" value="MurE/MurF_N"/>
</dbReference>
<feature type="domain" description="Mur ligase central" evidence="5">
    <location>
        <begin position="112"/>
        <end position="318"/>
    </location>
</feature>
<evidence type="ECO:0000313" key="7">
    <source>
        <dbReference type="Proteomes" id="UP000005561"/>
    </source>
</evidence>
<dbReference type="InterPro" id="IPR036615">
    <property type="entry name" value="Mur_ligase_C_dom_sf"/>
</dbReference>
<dbReference type="AlphaFoldDB" id="C6LBH6"/>
<dbReference type="Gene3D" id="3.40.1190.10">
    <property type="entry name" value="Mur-like, catalytic domain"/>
    <property type="match status" value="1"/>
</dbReference>
<feature type="domain" description="Mur ligase C-terminal" evidence="4">
    <location>
        <begin position="339"/>
        <end position="472"/>
    </location>
</feature>
<dbReference type="GO" id="GO:0009252">
    <property type="term" value="P:peptidoglycan biosynthetic process"/>
    <property type="evidence" value="ECO:0007669"/>
    <property type="project" value="UniProtKB-UniPathway"/>
</dbReference>
<dbReference type="GO" id="GO:0051301">
    <property type="term" value="P:cell division"/>
    <property type="evidence" value="ECO:0007669"/>
    <property type="project" value="UniProtKB-KW"/>
</dbReference>
<dbReference type="STRING" id="168384.SAMN05660368_00654"/>
<keyword evidence="3" id="KW-0133">Cell shape</keyword>
<evidence type="ECO:0000259" key="5">
    <source>
        <dbReference type="Pfam" id="PF08245"/>
    </source>
</evidence>
<keyword evidence="3" id="KW-0131">Cell cycle</keyword>
<dbReference type="Gene3D" id="3.40.1390.10">
    <property type="entry name" value="MurE/MurF, N-terminal domain"/>
    <property type="match status" value="1"/>
</dbReference>
<dbReference type="PANTHER" id="PTHR23135:SF4">
    <property type="entry name" value="UDP-N-ACETYLMURAMOYL-L-ALANYL-D-GLUTAMATE--2,6-DIAMINOPIMELATE LIGASE MURE HOMOLOG, CHLOROPLASTIC"/>
    <property type="match status" value="1"/>
</dbReference>
<keyword evidence="7" id="KW-1185">Reference proteome</keyword>
<organism evidence="6 7">
    <name type="scientific">Marvinbryantia formatexigens DSM 14469</name>
    <dbReference type="NCBI Taxonomy" id="478749"/>
    <lineage>
        <taxon>Bacteria</taxon>
        <taxon>Bacillati</taxon>
        <taxon>Bacillota</taxon>
        <taxon>Clostridia</taxon>
        <taxon>Lachnospirales</taxon>
        <taxon>Lachnospiraceae</taxon>
        <taxon>Marvinbryantia</taxon>
    </lineage>
</organism>
<dbReference type="Pfam" id="PF02875">
    <property type="entry name" value="Mur_ligase_C"/>
    <property type="match status" value="1"/>
</dbReference>
<dbReference type="PANTHER" id="PTHR23135">
    <property type="entry name" value="MUR LIGASE FAMILY MEMBER"/>
    <property type="match status" value="1"/>
</dbReference>
<evidence type="ECO:0000256" key="1">
    <source>
        <dbReference type="ARBA" id="ARBA00004752"/>
    </source>
</evidence>
<dbReference type="GO" id="GO:0071555">
    <property type="term" value="P:cell wall organization"/>
    <property type="evidence" value="ECO:0007669"/>
    <property type="project" value="UniProtKB-KW"/>
</dbReference>
<dbReference type="SUPFAM" id="SSF53244">
    <property type="entry name" value="MurD-like peptide ligases, peptide-binding domain"/>
    <property type="match status" value="1"/>
</dbReference>
<evidence type="ECO:0000259" key="4">
    <source>
        <dbReference type="Pfam" id="PF02875"/>
    </source>
</evidence>
<keyword evidence="6" id="KW-0436">Ligase</keyword>
<protein>
    <submittedName>
        <fullName evidence="6">UDP-N-acetylmuramoyl-L-alanyl-D-glutamate--2, 6-diaminopimelate ligase</fullName>
        <ecNumber evidence="6">6.3.2.13</ecNumber>
    </submittedName>
</protein>
<dbReference type="eggNOG" id="COG0769">
    <property type="taxonomic scope" value="Bacteria"/>
</dbReference>
<gene>
    <name evidence="6" type="primary">murE</name>
    <name evidence="6" type="ORF">BRYFOR_05970</name>
</gene>
<dbReference type="GO" id="GO:0008765">
    <property type="term" value="F:UDP-N-acetylmuramoylalanyl-D-glutamate-2,6-diaminopimelate ligase activity"/>
    <property type="evidence" value="ECO:0007669"/>
    <property type="project" value="UniProtKB-EC"/>
</dbReference>
<accession>C6LBH6</accession>
<dbReference type="InterPro" id="IPR005761">
    <property type="entry name" value="UDP-N-AcMur-Glu-dNH2Pim_ligase"/>
</dbReference>
<dbReference type="OrthoDB" id="9800958at2"/>
<comment type="pathway">
    <text evidence="1 3">Cell wall biogenesis; peptidoglycan biosynthesis.</text>
</comment>
<evidence type="ECO:0000256" key="2">
    <source>
        <dbReference type="ARBA" id="ARBA00005898"/>
    </source>
</evidence>
<comment type="similarity">
    <text evidence="2">Belongs to the MurCDEF family. MurE subfamily.</text>
</comment>
<dbReference type="GO" id="GO:0005524">
    <property type="term" value="F:ATP binding"/>
    <property type="evidence" value="ECO:0007669"/>
    <property type="project" value="InterPro"/>
</dbReference>
<sequence length="500" mass="56021">MITTHDVERILREQGLLCRADKNEEAAPVTWVTCDSREVIPGTLFICKGAEFLPEYLLEAVAYGCIAYMSEERWGTPKTVRGFVVKDIRRAMAVVSAAFFEYEPEALKLTGITGTKGKTTTAWYLRAMLDEWQQEKGKKKTGLISSVENFDGNCRSDAVMTTPEAPVLYELIARVRAAGSEYMTIETSSQALKYHRVDGLHFQVGIFLNISEDHISPGEHRDFEDYFQSKLSLLRQCGTACVNLDSDYAQQILKEARKAQRVVTFGQHHEAQLRYRILPEKDGKQTFEVTCPQFTEQFSLKMRGSFNIENAVAAIAAAQVYGVPVHCMQKALAETTVPGRMEVFESGDKKVCAIVDYAHNQLSFQKLFQTVFQEYRSFHRIITVFGCPGGKALNRRRELGVLAGMFSDYVYVTSDDPGMEDESRIADEVGSYVEMAGGACDCIADRRIAIRSALEKAGSGTEKTLVLVLGRGSEKFQRIGRRLYAYPTDANIVRELMAAH</sequence>
<dbReference type="SUPFAM" id="SSF53623">
    <property type="entry name" value="MurD-like peptide ligases, catalytic domain"/>
    <property type="match status" value="1"/>
</dbReference>
<comment type="subcellular location">
    <subcellularLocation>
        <location evidence="3">Cytoplasm</location>
    </subcellularLocation>
</comment>
<reference evidence="6" key="1">
    <citation type="submission" date="2009-07" db="EMBL/GenBank/DDBJ databases">
        <authorList>
            <person name="Weinstock G."/>
            <person name="Sodergren E."/>
            <person name="Clifton S."/>
            <person name="Fulton L."/>
            <person name="Fulton B."/>
            <person name="Courtney L."/>
            <person name="Fronick C."/>
            <person name="Harrison M."/>
            <person name="Strong C."/>
            <person name="Farmer C."/>
            <person name="Delahaunty K."/>
            <person name="Markovic C."/>
            <person name="Hall O."/>
            <person name="Minx P."/>
            <person name="Tomlinson C."/>
            <person name="Mitreva M."/>
            <person name="Nelson J."/>
            <person name="Hou S."/>
            <person name="Wollam A."/>
            <person name="Pepin K.H."/>
            <person name="Johnson M."/>
            <person name="Bhonagiri V."/>
            <person name="Nash W.E."/>
            <person name="Warren W."/>
            <person name="Chinwalla A."/>
            <person name="Mardis E.R."/>
            <person name="Wilson R.K."/>
        </authorList>
    </citation>
    <scope>NUCLEOTIDE SEQUENCE [LARGE SCALE GENOMIC DNA]</scope>
    <source>
        <strain evidence="6">DSM 14469</strain>
    </source>
</reference>
<dbReference type="Proteomes" id="UP000005561">
    <property type="component" value="Unassembled WGS sequence"/>
</dbReference>
<dbReference type="GO" id="GO:0008360">
    <property type="term" value="P:regulation of cell shape"/>
    <property type="evidence" value="ECO:0007669"/>
    <property type="project" value="UniProtKB-KW"/>
</dbReference>
<keyword evidence="3" id="KW-0961">Cell wall biogenesis/degradation</keyword>
<dbReference type="InterPro" id="IPR036565">
    <property type="entry name" value="Mur-like_cat_sf"/>
</dbReference>
<dbReference type="EC" id="6.3.2.13" evidence="6"/>
<dbReference type="SUPFAM" id="SSF63418">
    <property type="entry name" value="MurE/MurF N-terminal domain"/>
    <property type="match status" value="1"/>
</dbReference>
<dbReference type="Gene3D" id="3.90.190.20">
    <property type="entry name" value="Mur ligase, C-terminal domain"/>
    <property type="match status" value="1"/>
</dbReference>
<proteinExistence type="inferred from homology"/>
<dbReference type="GO" id="GO:0005737">
    <property type="term" value="C:cytoplasm"/>
    <property type="evidence" value="ECO:0007669"/>
    <property type="project" value="UniProtKB-SubCell"/>
</dbReference>
<dbReference type="InterPro" id="IPR004101">
    <property type="entry name" value="Mur_ligase_C"/>
</dbReference>
<dbReference type="EMBL" id="ACCL02000004">
    <property type="protein sequence ID" value="EET61778.1"/>
    <property type="molecule type" value="Genomic_DNA"/>
</dbReference>
<evidence type="ECO:0000256" key="3">
    <source>
        <dbReference type="RuleBase" id="RU004135"/>
    </source>
</evidence>
<dbReference type="UniPathway" id="UPA00219"/>
<evidence type="ECO:0000313" key="6">
    <source>
        <dbReference type="EMBL" id="EET61778.1"/>
    </source>
</evidence>
<dbReference type="RefSeq" id="WP_006860767.1">
    <property type="nucleotide sequence ID" value="NZ_ACCL02000004.1"/>
</dbReference>
<dbReference type="InterPro" id="IPR013221">
    <property type="entry name" value="Mur_ligase_cen"/>
</dbReference>
<keyword evidence="3" id="KW-0132">Cell division</keyword>
<keyword evidence="3" id="KW-0573">Peptidoglycan synthesis</keyword>
<comment type="caution">
    <text evidence="6">The sequence shown here is derived from an EMBL/GenBank/DDBJ whole genome shotgun (WGS) entry which is preliminary data.</text>
</comment>
<dbReference type="NCBIfam" id="TIGR01085">
    <property type="entry name" value="murE"/>
    <property type="match status" value="1"/>
</dbReference>